<dbReference type="Gene3D" id="3.40.50.1820">
    <property type="entry name" value="alpha/beta hydrolase"/>
    <property type="match status" value="1"/>
</dbReference>
<name>A0A2H9TMG5_9FUNG</name>
<dbReference type="SUPFAM" id="SSF53474">
    <property type="entry name" value="alpha/beta-Hydrolases"/>
    <property type="match status" value="1"/>
</dbReference>
<proteinExistence type="predicted"/>
<keyword evidence="1" id="KW-0378">Hydrolase</keyword>
<organism evidence="1 2">
    <name type="scientific">Paramicrosporidium saccamoebae</name>
    <dbReference type="NCBI Taxonomy" id="1246581"/>
    <lineage>
        <taxon>Eukaryota</taxon>
        <taxon>Fungi</taxon>
        <taxon>Fungi incertae sedis</taxon>
        <taxon>Cryptomycota</taxon>
        <taxon>Cryptomycota incertae sedis</taxon>
        <taxon>Paramicrosporidium</taxon>
    </lineage>
</organism>
<dbReference type="GO" id="GO:0016787">
    <property type="term" value="F:hydrolase activity"/>
    <property type="evidence" value="ECO:0007669"/>
    <property type="project" value="UniProtKB-KW"/>
</dbReference>
<reference evidence="1 2" key="1">
    <citation type="submission" date="2016-10" db="EMBL/GenBank/DDBJ databases">
        <title>The genome of Paramicrosporidium saccamoebae is the missing link in understanding Cryptomycota and Microsporidia evolution.</title>
        <authorList>
            <person name="Quandt C.A."/>
            <person name="Beaudet D."/>
            <person name="Corsaro D."/>
            <person name="Michel R."/>
            <person name="Corradi N."/>
            <person name="James T."/>
        </authorList>
    </citation>
    <scope>NUCLEOTIDE SEQUENCE [LARGE SCALE GENOMIC DNA]</scope>
    <source>
        <strain evidence="1 2">KSL3</strain>
    </source>
</reference>
<dbReference type="AlphaFoldDB" id="A0A2H9TMG5"/>
<dbReference type="Proteomes" id="UP000240830">
    <property type="component" value="Unassembled WGS sequence"/>
</dbReference>
<accession>A0A2H9TMG5</accession>
<keyword evidence="2" id="KW-1185">Reference proteome</keyword>
<dbReference type="InterPro" id="IPR029058">
    <property type="entry name" value="AB_hydrolase_fold"/>
</dbReference>
<sequence>MAHRVTVPYTKIRGFTLLLSVLSSIVFASSLHWQSNNNLYIATQYERFWQETVQRVNLGDQNATGNAIHRWKNRPITFSRGINQNGAETIVSWPRNALNQGVSASSHLAFSLIRDLTLGEVSNLDPEACTVFAKYLDPTQLQSVSTECTARLVANCNNPLVRGNSALSLRGIPYSWFVGELGIHLFTALHDHGLLSNLPAITLSTLFSTERFCSLLRAEHIGSVETPEYPLKSLAPECVAKMQNLDCVPLAPAIVGAMGPAAFSKMGVLVHADTFKRMSAIQYASYGQDVPELPRKQCAGRLEWQDLLANVDYLKGLPRLFEPYDVAYPIPDVSLTKEIFAELADHSPAIAGRLLVVLPVLPDDILSLCGPRALYSLRAYKCLQFIDSGIDVLGDLNHHSNSRQIIENIPSEYCKHLSLEDYLKYKWIRASLSSECREKLPFKTDPEAIKQAPEMADENYKAELFPNEQRHFTTEEELGALVTDIAWVPCSVHNTHADLECSQGLFSVPLDYESPNGEWINVEVYRYIFIGANPTSQVIMLAGGPGGSVFRYKSCTDKILRRTYDSTAVYYYEHRGLGANGFKPDHISARPLHDIISTAPFDMKYLTVENAALDVSLFAKAIKRDIPATSTQVGLFGVSYGAALAHHVVQLFPNMFDFAVLAGVPSIPGETGIDNYNGLLLHCQMDEFCRSKIGTVADFKAVLKEVASNRHLNQCTEYFHETLRLEEQWTVGRRIRSIGEQLISDLTNAMTARLLLPVIKSTFDCQNYSIYKCALHSVMNLRTSAYPPVPLKKPTGHHKKDESNDTILDVVSLDYRLKDMKFDIIGAQEKQLELFSSLTKEDSTYDTYRRAGECLAGRRLSQIKPAVTRKTFFIIFQNLLDLVTPFQAGENLFAKIEAPQKWLIRTDSHQHSYSEVLMAILVQGATFGGNIMFNELQAKVGTTDIGLPGFWDLSSLPAVKGIWDIVSDIKHKTEAPIVPPRIMKVGSIKIAQFRSIMASFRNRLTWGPSKEASPTVNVTVGWFVPGKNGIKMNKFQPKGTQSIRHIIVFPRIDESRQQLIQRLFGIIDQLQCSVYVLCAKAAIKADPENLSLITRELLLFATAIRNNDPDIMFQMDQPPDDPELPLKMAQLFPGLFIA</sequence>
<evidence type="ECO:0000313" key="1">
    <source>
        <dbReference type="EMBL" id="PJF18912.1"/>
    </source>
</evidence>
<comment type="caution">
    <text evidence="1">The sequence shown here is derived from an EMBL/GenBank/DDBJ whole genome shotgun (WGS) entry which is preliminary data.</text>
</comment>
<dbReference type="OrthoDB" id="427735at2759"/>
<protein>
    <submittedName>
        <fullName evidence="1">Hydrolase alpha/beta hydrolase fold family protein</fullName>
    </submittedName>
</protein>
<gene>
    <name evidence="1" type="ORF">PSACC_01260</name>
</gene>
<dbReference type="EMBL" id="MTSL01000095">
    <property type="protein sequence ID" value="PJF18912.1"/>
    <property type="molecule type" value="Genomic_DNA"/>
</dbReference>
<evidence type="ECO:0000313" key="2">
    <source>
        <dbReference type="Proteomes" id="UP000240830"/>
    </source>
</evidence>